<dbReference type="PROSITE" id="PS50111">
    <property type="entry name" value="CHEMOTAXIS_TRANSDUC_2"/>
    <property type="match status" value="1"/>
</dbReference>
<keyword evidence="5 11" id="KW-0812">Transmembrane</keyword>
<gene>
    <name evidence="14" type="ORF">OU5_0001</name>
</gene>
<evidence type="ECO:0000256" key="9">
    <source>
        <dbReference type="ARBA" id="ARBA00029447"/>
    </source>
</evidence>
<dbReference type="Gene3D" id="3.30.450.20">
    <property type="entry name" value="PAS domain"/>
    <property type="match status" value="2"/>
</dbReference>
<dbReference type="SUPFAM" id="SSF58104">
    <property type="entry name" value="Methyl-accepting chemotaxis protein (MCP) signaling domain"/>
    <property type="match status" value="1"/>
</dbReference>
<evidence type="ECO:0000256" key="4">
    <source>
        <dbReference type="ARBA" id="ARBA00022500"/>
    </source>
</evidence>
<dbReference type="SUPFAM" id="SSF103190">
    <property type="entry name" value="Sensory domain-like"/>
    <property type="match status" value="1"/>
</dbReference>
<feature type="domain" description="HAMP" evidence="13">
    <location>
        <begin position="296"/>
        <end position="350"/>
    </location>
</feature>
<dbReference type="InterPro" id="IPR004089">
    <property type="entry name" value="MCPsignal_dom"/>
</dbReference>
<evidence type="ECO:0000256" key="5">
    <source>
        <dbReference type="ARBA" id="ARBA00022692"/>
    </source>
</evidence>
<name>A0A024E3C3_9PSED</name>
<evidence type="ECO:0000256" key="3">
    <source>
        <dbReference type="ARBA" id="ARBA00022481"/>
    </source>
</evidence>
<dbReference type="Pfam" id="PF02743">
    <property type="entry name" value="dCache_1"/>
    <property type="match status" value="1"/>
</dbReference>
<dbReference type="CDD" id="cd11386">
    <property type="entry name" value="MCP_signal"/>
    <property type="match status" value="1"/>
</dbReference>
<dbReference type="HOGENOM" id="CLU_000445_107_19_6"/>
<dbReference type="CDD" id="cd12912">
    <property type="entry name" value="PDC2_MCP_like"/>
    <property type="match status" value="1"/>
</dbReference>
<evidence type="ECO:0000259" key="12">
    <source>
        <dbReference type="PROSITE" id="PS50111"/>
    </source>
</evidence>
<dbReference type="InterPro" id="IPR033479">
    <property type="entry name" value="dCache_1"/>
</dbReference>
<evidence type="ECO:0000256" key="10">
    <source>
        <dbReference type="PROSITE-ProRule" id="PRU00284"/>
    </source>
</evidence>
<evidence type="ECO:0000259" key="13">
    <source>
        <dbReference type="PROSITE" id="PS50885"/>
    </source>
</evidence>
<reference evidence="14 15" key="1">
    <citation type="journal article" date="2012" name="J. Bacteriol.">
        <title>Genome sequence of cold-adapted Pseudomonas mandelii strain JR-1.</title>
        <authorList>
            <person name="Jang S.H."/>
            <person name="Kim J."/>
            <person name="Kim J."/>
            <person name="Hong S."/>
            <person name="Lee C."/>
        </authorList>
    </citation>
    <scope>NUCLEOTIDE SEQUENCE [LARGE SCALE GENOMIC DNA]</scope>
    <source>
        <strain evidence="14 15">JR-1</strain>
    </source>
</reference>
<keyword evidence="6 11" id="KW-1133">Transmembrane helix</keyword>
<dbReference type="GO" id="GO:0007165">
    <property type="term" value="P:signal transduction"/>
    <property type="evidence" value="ECO:0007669"/>
    <property type="project" value="UniProtKB-KW"/>
</dbReference>
<comment type="subcellular location">
    <subcellularLocation>
        <location evidence="1">Cell membrane</location>
        <topology evidence="1">Multi-pass membrane protein</topology>
    </subcellularLocation>
</comment>
<proteinExistence type="inferred from homology"/>
<protein>
    <submittedName>
        <fullName evidence="14">Methyl-accepting chemotaxis sensory transducer</fullName>
    </submittedName>
</protein>
<dbReference type="Pfam" id="PF00015">
    <property type="entry name" value="MCPsignal"/>
    <property type="match status" value="1"/>
</dbReference>
<evidence type="ECO:0000256" key="6">
    <source>
        <dbReference type="ARBA" id="ARBA00022989"/>
    </source>
</evidence>
<dbReference type="PANTHER" id="PTHR32089:SF117">
    <property type="entry name" value="METHYL ACCEPTING SENSORY TRANSDUCER WITH CACHE_1 SMALL MOLECULE BINDING DOMAIN"/>
    <property type="match status" value="1"/>
</dbReference>
<dbReference type="Gene3D" id="1.10.287.950">
    <property type="entry name" value="Methyl-accepting chemotaxis protein"/>
    <property type="match status" value="1"/>
</dbReference>
<dbReference type="AlphaFoldDB" id="A0A024E3C3"/>
<dbReference type="SMART" id="SM00283">
    <property type="entry name" value="MA"/>
    <property type="match status" value="1"/>
</dbReference>
<keyword evidence="3" id="KW-0488">Methylation</keyword>
<feature type="domain" description="Methyl-accepting transducer" evidence="12">
    <location>
        <begin position="355"/>
        <end position="591"/>
    </location>
</feature>
<sequence>MKIRYKVSLVAACVLFVTTSLLSLVQVEQIRTILRHQVEASISESSNAVARQIENWLNGKLRLMDLASQAIDRQYSAQATQRIIDSPILKDEFKLVFGALESDGKPIKNTASWNPKPDYDGRTRPWYATGKADSQAVLTEPYKDSTTGEILISAVARISDAGQLLGVFGGDIRLTTVADAINTLDFGGAGYAFLLSKSGNIISHPDAELNGKPYNQLFAGSVLPLDSQLQQVSSDGKSLLVSFIPLSGLKGMDWYIGVVLDQDIVMAAAHILSWRAVIGTGLGVLISLLVLGLLVRRLLRPLDQLKDSLADINRGEGDLTRHLPVVGNDEIALVAGEFNQFLQNLKALIGDVKNSSQRVRESTTATSCEADQAANRVQVQLQELDQLATAMTEMASTAEDVARNAQTAAEAAIAANEETADGVALVSRSTGAIKRLAEEMDATGHAINELSTLSQSIESIVAVITSIADQTNLLALNAAIEAARAGESGRGFAVVADEVRSLAARTQQSTQEIREMIDQLQTGVKHAQVQMQQSRDTASKTAGDANAANETLKRIREAIYRINDMNLQIAAAAEEQSATTEEINRNTTNIRDISLEVSGSADKQVRQCSVMVDHVGQQDKLLSRFRI</sequence>
<dbReference type="PANTHER" id="PTHR32089">
    <property type="entry name" value="METHYL-ACCEPTING CHEMOTAXIS PROTEIN MCPB"/>
    <property type="match status" value="1"/>
</dbReference>
<keyword evidence="7 11" id="KW-0472">Membrane</keyword>
<organism evidence="14 15">
    <name type="scientific">Pseudomonas mandelii JR-1</name>
    <dbReference type="NCBI Taxonomy" id="1147786"/>
    <lineage>
        <taxon>Bacteria</taxon>
        <taxon>Pseudomonadati</taxon>
        <taxon>Pseudomonadota</taxon>
        <taxon>Gammaproteobacteria</taxon>
        <taxon>Pseudomonadales</taxon>
        <taxon>Pseudomonadaceae</taxon>
        <taxon>Pseudomonas</taxon>
    </lineage>
</organism>
<evidence type="ECO:0000256" key="11">
    <source>
        <dbReference type="SAM" id="Phobius"/>
    </source>
</evidence>
<keyword evidence="4" id="KW-0145">Chemotaxis</keyword>
<keyword evidence="2" id="KW-1003">Cell membrane</keyword>
<dbReference type="OrthoDB" id="2489132at2"/>
<dbReference type="InterPro" id="IPR029151">
    <property type="entry name" value="Sensor-like_sf"/>
</dbReference>
<dbReference type="Proteomes" id="UP000026913">
    <property type="component" value="Chromosome"/>
</dbReference>
<dbReference type="KEGG" id="pman:OU5_0001"/>
<dbReference type="FunFam" id="1.10.287.950:FF:000001">
    <property type="entry name" value="Methyl-accepting chemotaxis sensory transducer"/>
    <property type="match status" value="1"/>
</dbReference>
<evidence type="ECO:0000256" key="1">
    <source>
        <dbReference type="ARBA" id="ARBA00004651"/>
    </source>
</evidence>
<comment type="similarity">
    <text evidence="9">Belongs to the methyl-accepting chemotaxis (MCP) protein family.</text>
</comment>
<dbReference type="InterPro" id="IPR003660">
    <property type="entry name" value="HAMP_dom"/>
</dbReference>
<evidence type="ECO:0000313" key="14">
    <source>
        <dbReference type="EMBL" id="AHZ67080.1"/>
    </source>
</evidence>
<evidence type="ECO:0000256" key="2">
    <source>
        <dbReference type="ARBA" id="ARBA00022475"/>
    </source>
</evidence>
<dbReference type="PROSITE" id="PS50885">
    <property type="entry name" value="HAMP"/>
    <property type="match status" value="1"/>
</dbReference>
<keyword evidence="8 10" id="KW-0807">Transducer</keyword>
<dbReference type="EMBL" id="CP005960">
    <property type="protein sequence ID" value="AHZ67080.1"/>
    <property type="molecule type" value="Genomic_DNA"/>
</dbReference>
<accession>A0A024E3C3</accession>
<evidence type="ECO:0000256" key="7">
    <source>
        <dbReference type="ARBA" id="ARBA00023136"/>
    </source>
</evidence>
<evidence type="ECO:0000256" key="8">
    <source>
        <dbReference type="ARBA" id="ARBA00023224"/>
    </source>
</evidence>
<dbReference type="CDD" id="cd06225">
    <property type="entry name" value="HAMP"/>
    <property type="match status" value="1"/>
</dbReference>
<dbReference type="Pfam" id="PF00672">
    <property type="entry name" value="HAMP"/>
    <property type="match status" value="1"/>
</dbReference>
<dbReference type="SMART" id="SM00304">
    <property type="entry name" value="HAMP"/>
    <property type="match status" value="1"/>
</dbReference>
<feature type="transmembrane region" description="Helical" evidence="11">
    <location>
        <begin position="272"/>
        <end position="295"/>
    </location>
</feature>
<evidence type="ECO:0000313" key="15">
    <source>
        <dbReference type="Proteomes" id="UP000026913"/>
    </source>
</evidence>
<dbReference type="GO" id="GO:0005886">
    <property type="term" value="C:plasma membrane"/>
    <property type="evidence" value="ECO:0007669"/>
    <property type="project" value="UniProtKB-SubCell"/>
</dbReference>
<dbReference type="CDD" id="cd12913">
    <property type="entry name" value="PDC1_MCP_like"/>
    <property type="match status" value="1"/>
</dbReference>
<dbReference type="GO" id="GO:0006935">
    <property type="term" value="P:chemotaxis"/>
    <property type="evidence" value="ECO:0007669"/>
    <property type="project" value="UniProtKB-KW"/>
</dbReference>